<feature type="compositionally biased region" description="Basic and acidic residues" evidence="2">
    <location>
        <begin position="125"/>
        <end position="137"/>
    </location>
</feature>
<dbReference type="InterPro" id="IPR000983">
    <property type="entry name" value="Bac_GSPG_pilin"/>
</dbReference>
<sequence>MPPFQRMPALSTRAGFTLVELIVVTAILGVLAMMAIPAFNDYKTQAQNKRSAGDIRTIEKAITAHILDRNSLPASLADIGMATLMDPWGRPYQYNKGSLLDDGLNKLNDDFDLYSTGKDGTSDPDGSKPESADDIVRMNDGGYAGERS</sequence>
<dbReference type="SUPFAM" id="SSF54523">
    <property type="entry name" value="Pili subunits"/>
    <property type="match status" value="1"/>
</dbReference>
<gene>
    <name evidence="4" type="ordered locus">Ppro_2153</name>
</gene>
<keyword evidence="3" id="KW-0812">Transmembrane</keyword>
<feature type="transmembrane region" description="Helical" evidence="3">
    <location>
        <begin position="16"/>
        <end position="39"/>
    </location>
</feature>
<dbReference type="EMBL" id="CP000482">
    <property type="protein sequence ID" value="ABK99761.1"/>
    <property type="molecule type" value="Genomic_DNA"/>
</dbReference>
<dbReference type="PROSITE" id="PS00409">
    <property type="entry name" value="PROKAR_NTER_METHYL"/>
    <property type="match status" value="1"/>
</dbReference>
<dbReference type="Pfam" id="PF07963">
    <property type="entry name" value="N_methyl"/>
    <property type="match status" value="1"/>
</dbReference>
<evidence type="ECO:0000313" key="5">
    <source>
        <dbReference type="Proteomes" id="UP000006732"/>
    </source>
</evidence>
<dbReference type="GO" id="GO:0015628">
    <property type="term" value="P:protein secretion by the type II secretion system"/>
    <property type="evidence" value="ECO:0007669"/>
    <property type="project" value="InterPro"/>
</dbReference>
<keyword evidence="3" id="KW-1133">Transmembrane helix</keyword>
<proteinExistence type="predicted"/>
<keyword evidence="5" id="KW-1185">Reference proteome</keyword>
<dbReference type="InterPro" id="IPR045584">
    <property type="entry name" value="Pilin-like"/>
</dbReference>
<dbReference type="eggNOG" id="COG2165">
    <property type="taxonomic scope" value="Bacteria"/>
</dbReference>
<keyword evidence="3" id="KW-0472">Membrane</keyword>
<organism evidence="4 5">
    <name type="scientific">Pelobacter propionicus (strain DSM 2379 / NBRC 103807 / OttBd1)</name>
    <dbReference type="NCBI Taxonomy" id="338966"/>
    <lineage>
        <taxon>Bacteria</taxon>
        <taxon>Pseudomonadati</taxon>
        <taxon>Thermodesulfobacteriota</taxon>
        <taxon>Desulfuromonadia</taxon>
        <taxon>Desulfuromonadales</taxon>
        <taxon>Desulfuromonadaceae</taxon>
        <taxon>Pelobacter</taxon>
    </lineage>
</organism>
<evidence type="ECO:0000313" key="4">
    <source>
        <dbReference type="EMBL" id="ABK99761.1"/>
    </source>
</evidence>
<dbReference type="Proteomes" id="UP000006732">
    <property type="component" value="Chromosome"/>
</dbReference>
<dbReference type="PANTHER" id="PTHR30093">
    <property type="entry name" value="GENERAL SECRETION PATHWAY PROTEIN G"/>
    <property type="match status" value="1"/>
</dbReference>
<evidence type="ECO:0000256" key="2">
    <source>
        <dbReference type="SAM" id="MobiDB-lite"/>
    </source>
</evidence>
<name>A1AQZ1_PELPD</name>
<keyword evidence="1" id="KW-0488">Methylation</keyword>
<dbReference type="InterPro" id="IPR012902">
    <property type="entry name" value="N_methyl_site"/>
</dbReference>
<evidence type="ECO:0000256" key="3">
    <source>
        <dbReference type="SAM" id="Phobius"/>
    </source>
</evidence>
<dbReference type="NCBIfam" id="TIGR02532">
    <property type="entry name" value="IV_pilin_GFxxxE"/>
    <property type="match status" value="1"/>
</dbReference>
<dbReference type="RefSeq" id="WP_011736022.1">
    <property type="nucleotide sequence ID" value="NC_008609.1"/>
</dbReference>
<dbReference type="OrthoDB" id="5296638at2"/>
<accession>A1AQZ1</accession>
<reference evidence="4 5" key="1">
    <citation type="submission" date="2006-10" db="EMBL/GenBank/DDBJ databases">
        <title>Complete sequence of chromosome of Pelobacter propionicus DSM 2379.</title>
        <authorList>
            <consortium name="US DOE Joint Genome Institute"/>
            <person name="Copeland A."/>
            <person name="Lucas S."/>
            <person name="Lapidus A."/>
            <person name="Barry K."/>
            <person name="Detter J.C."/>
            <person name="Glavina del Rio T."/>
            <person name="Hammon N."/>
            <person name="Israni S."/>
            <person name="Dalin E."/>
            <person name="Tice H."/>
            <person name="Pitluck S."/>
            <person name="Saunders E."/>
            <person name="Brettin T."/>
            <person name="Bruce D."/>
            <person name="Han C."/>
            <person name="Tapia R."/>
            <person name="Schmutz J."/>
            <person name="Larimer F."/>
            <person name="Land M."/>
            <person name="Hauser L."/>
            <person name="Kyrpides N."/>
            <person name="Kim E."/>
            <person name="Lovley D."/>
            <person name="Richardson P."/>
        </authorList>
    </citation>
    <scope>NUCLEOTIDE SEQUENCE [LARGE SCALE GENOMIC DNA]</scope>
    <source>
        <strain evidence="5">DSM 2379 / NBRC 103807 / OttBd1</strain>
    </source>
</reference>
<protein>
    <submittedName>
        <fullName evidence="4">Competence protein</fullName>
    </submittedName>
</protein>
<dbReference type="PRINTS" id="PR00813">
    <property type="entry name" value="BCTERIALGSPG"/>
</dbReference>
<evidence type="ECO:0000256" key="1">
    <source>
        <dbReference type="ARBA" id="ARBA00022481"/>
    </source>
</evidence>
<dbReference type="Gene3D" id="3.30.700.10">
    <property type="entry name" value="Glycoprotein, Type 4 Pilin"/>
    <property type="match status" value="1"/>
</dbReference>
<dbReference type="AlphaFoldDB" id="A1AQZ1"/>
<dbReference type="STRING" id="338966.Ppro_2153"/>
<feature type="region of interest" description="Disordered" evidence="2">
    <location>
        <begin position="115"/>
        <end position="148"/>
    </location>
</feature>
<dbReference type="KEGG" id="ppd:Ppro_2153"/>
<dbReference type="HOGENOM" id="CLU_133171_0_0_7"/>
<dbReference type="GO" id="GO:0015627">
    <property type="term" value="C:type II protein secretion system complex"/>
    <property type="evidence" value="ECO:0007669"/>
    <property type="project" value="InterPro"/>
</dbReference>